<evidence type="ECO:0000313" key="2">
    <source>
        <dbReference type="Proteomes" id="UP000075880"/>
    </source>
</evidence>
<dbReference type="EnsemblMetazoa" id="ENSAATROPT011411">
    <property type="protein sequence ID" value="ENSAATROPP010318"/>
    <property type="gene ID" value="ENSAATROPG009296"/>
</dbReference>
<dbReference type="Proteomes" id="UP000075880">
    <property type="component" value="Unassembled WGS sequence"/>
</dbReference>
<dbReference type="AlphaFoldDB" id="A0AAG5DHX7"/>
<name>A0AAG5DHX7_ANOAO</name>
<reference evidence="1" key="1">
    <citation type="submission" date="2024-04" db="UniProtKB">
        <authorList>
            <consortium name="EnsemblMetazoa"/>
        </authorList>
    </citation>
    <scope>IDENTIFICATION</scope>
    <source>
        <strain evidence="1">EBRO</strain>
    </source>
</reference>
<protein>
    <submittedName>
        <fullName evidence="1">Uncharacterized protein</fullName>
    </submittedName>
</protein>
<keyword evidence="2" id="KW-1185">Reference proteome</keyword>
<evidence type="ECO:0000313" key="1">
    <source>
        <dbReference type="EnsemblMetazoa" id="ENSAATROPP010318"/>
    </source>
</evidence>
<sequence length="156" mass="17631">MFDDISAFTVCSPLAMCRQQNSRLKLSDFSPNSLRVVSGPRAFCSEFTQRQQQLHYFAGTAAEMLSPTQLFSRELTETTGHSTKKRGTKKKNDTGLNLISIKYDHQTRWEGEKETKEKTSSLTKRSAKGERSSPVKFAYILASCSSSANLTMFFFF</sequence>
<accession>A0AAG5DHX7</accession>
<organism evidence="1 2">
    <name type="scientific">Anopheles atroparvus</name>
    <name type="common">European mosquito</name>
    <dbReference type="NCBI Taxonomy" id="41427"/>
    <lineage>
        <taxon>Eukaryota</taxon>
        <taxon>Metazoa</taxon>
        <taxon>Ecdysozoa</taxon>
        <taxon>Arthropoda</taxon>
        <taxon>Hexapoda</taxon>
        <taxon>Insecta</taxon>
        <taxon>Pterygota</taxon>
        <taxon>Neoptera</taxon>
        <taxon>Endopterygota</taxon>
        <taxon>Diptera</taxon>
        <taxon>Nematocera</taxon>
        <taxon>Culicoidea</taxon>
        <taxon>Culicidae</taxon>
        <taxon>Anophelinae</taxon>
        <taxon>Anopheles</taxon>
    </lineage>
</organism>
<proteinExistence type="predicted"/>